<reference evidence="7" key="1">
    <citation type="submission" date="2022-11" db="EMBL/GenBank/DDBJ databases">
        <title>Robbsia betulipollinis sp. nov., isolated from pollen of birch (Betula pendula).</title>
        <authorList>
            <person name="Shi H."/>
            <person name="Ambika Manirajan B."/>
            <person name="Ratering S."/>
            <person name="Geissler-Plaum R."/>
            <person name="Schnell S."/>
        </authorList>
    </citation>
    <scope>NUCLEOTIDE SEQUENCE</scope>
    <source>
        <strain evidence="7">Bb-Pol-6</strain>
    </source>
</reference>
<evidence type="ECO:0000259" key="5">
    <source>
        <dbReference type="Pfam" id="PF00389"/>
    </source>
</evidence>
<evidence type="ECO:0000256" key="3">
    <source>
        <dbReference type="ARBA" id="ARBA00023027"/>
    </source>
</evidence>
<gene>
    <name evidence="7" type="ORF">OVY01_02185</name>
</gene>
<organism evidence="7 8">
    <name type="scientific">Robbsia betulipollinis</name>
    <dbReference type="NCBI Taxonomy" id="2981849"/>
    <lineage>
        <taxon>Bacteria</taxon>
        <taxon>Pseudomonadati</taxon>
        <taxon>Pseudomonadota</taxon>
        <taxon>Betaproteobacteria</taxon>
        <taxon>Burkholderiales</taxon>
        <taxon>Burkholderiaceae</taxon>
        <taxon>Robbsia</taxon>
    </lineage>
</organism>
<sequence length="339" mass="35439">MTYRFLMTAPTLAAAGQRLLDEASCSVVYLGGANASDASDMPDAAEEIARLMGEHAFDAVISRTVTLSAAAIAACPSLRVISKHGVGVTNIDVAAATARGIPVYTTPATNAQSVAELTLGLMLAVARRLTFFDRELRAGRWTRVGDGVELAGRRLGLVGYGQIGQRVARFARALGMEVAFFDPALPADPVRDGTRRDPDGGIRRYAELSDLLAVSDVLSLHCPVTPDTRGLLNAAALARLPDRAIVLNTSRGELIDEAALAAALESGRLAGAGLDTFQVEPLPDGHPFTRLPNVVTTPHVGGSTPAALDAVAVSAVRNCLDFLDGAPVNPRACVNPEVL</sequence>
<dbReference type="Gene3D" id="3.40.50.720">
    <property type="entry name" value="NAD(P)-binding Rossmann-like Domain"/>
    <property type="match status" value="2"/>
</dbReference>
<dbReference type="SUPFAM" id="SSF52283">
    <property type="entry name" value="Formate/glycerate dehydrogenase catalytic domain-like"/>
    <property type="match status" value="1"/>
</dbReference>
<evidence type="ECO:0000313" key="7">
    <source>
        <dbReference type="EMBL" id="MCY0386071.1"/>
    </source>
</evidence>
<evidence type="ECO:0000256" key="4">
    <source>
        <dbReference type="RuleBase" id="RU003719"/>
    </source>
</evidence>
<keyword evidence="2 4" id="KW-0560">Oxidoreductase</keyword>
<dbReference type="PANTHER" id="PTHR42789">
    <property type="entry name" value="D-ISOMER SPECIFIC 2-HYDROXYACID DEHYDROGENASE FAMILY PROTEIN (AFU_ORTHOLOGUE AFUA_6G10090)"/>
    <property type="match status" value="1"/>
</dbReference>
<dbReference type="Pfam" id="PF02826">
    <property type="entry name" value="2-Hacid_dh_C"/>
    <property type="match status" value="1"/>
</dbReference>
<dbReference type="Pfam" id="PF00389">
    <property type="entry name" value="2-Hacid_dh"/>
    <property type="match status" value="1"/>
</dbReference>
<keyword evidence="8" id="KW-1185">Reference proteome</keyword>
<accession>A0ABT3ZHS6</accession>
<evidence type="ECO:0000256" key="1">
    <source>
        <dbReference type="ARBA" id="ARBA00005854"/>
    </source>
</evidence>
<feature type="domain" description="D-isomer specific 2-hydroxyacid dehydrogenase catalytic" evidence="5">
    <location>
        <begin position="46"/>
        <end position="328"/>
    </location>
</feature>
<dbReference type="Proteomes" id="UP001082899">
    <property type="component" value="Unassembled WGS sequence"/>
</dbReference>
<dbReference type="RefSeq" id="WP_267845304.1">
    <property type="nucleotide sequence ID" value="NZ_JAPMXC010000001.1"/>
</dbReference>
<evidence type="ECO:0000259" key="6">
    <source>
        <dbReference type="Pfam" id="PF02826"/>
    </source>
</evidence>
<comment type="similarity">
    <text evidence="1 4">Belongs to the D-isomer specific 2-hydroxyacid dehydrogenase family.</text>
</comment>
<feature type="domain" description="D-isomer specific 2-hydroxyacid dehydrogenase NAD-binding" evidence="6">
    <location>
        <begin position="119"/>
        <end position="301"/>
    </location>
</feature>
<evidence type="ECO:0000313" key="8">
    <source>
        <dbReference type="Proteomes" id="UP001082899"/>
    </source>
</evidence>
<dbReference type="PANTHER" id="PTHR42789:SF1">
    <property type="entry name" value="D-ISOMER SPECIFIC 2-HYDROXYACID DEHYDROGENASE FAMILY PROTEIN (AFU_ORTHOLOGUE AFUA_6G10090)"/>
    <property type="match status" value="1"/>
</dbReference>
<name>A0ABT3ZHS6_9BURK</name>
<dbReference type="InterPro" id="IPR050857">
    <property type="entry name" value="D-2-hydroxyacid_DH"/>
</dbReference>
<keyword evidence="3" id="KW-0520">NAD</keyword>
<dbReference type="PROSITE" id="PS00670">
    <property type="entry name" value="D_2_HYDROXYACID_DH_2"/>
    <property type="match status" value="1"/>
</dbReference>
<comment type="caution">
    <text evidence="7">The sequence shown here is derived from an EMBL/GenBank/DDBJ whole genome shotgun (WGS) entry which is preliminary data.</text>
</comment>
<dbReference type="InterPro" id="IPR036291">
    <property type="entry name" value="NAD(P)-bd_dom_sf"/>
</dbReference>
<evidence type="ECO:0000256" key="2">
    <source>
        <dbReference type="ARBA" id="ARBA00023002"/>
    </source>
</evidence>
<dbReference type="InterPro" id="IPR029753">
    <property type="entry name" value="D-isomer_DH_CS"/>
</dbReference>
<dbReference type="EMBL" id="JAPMXC010000001">
    <property type="protein sequence ID" value="MCY0386071.1"/>
    <property type="molecule type" value="Genomic_DNA"/>
</dbReference>
<dbReference type="SUPFAM" id="SSF51735">
    <property type="entry name" value="NAD(P)-binding Rossmann-fold domains"/>
    <property type="match status" value="1"/>
</dbReference>
<dbReference type="InterPro" id="IPR006140">
    <property type="entry name" value="D-isomer_DH_NAD-bd"/>
</dbReference>
<protein>
    <submittedName>
        <fullName evidence="7">Hydroxyacid dehydrogenase</fullName>
    </submittedName>
</protein>
<dbReference type="InterPro" id="IPR006139">
    <property type="entry name" value="D-isomer_2_OHA_DH_cat_dom"/>
</dbReference>
<proteinExistence type="inferred from homology"/>